<keyword evidence="3" id="KW-1185">Reference proteome</keyword>
<dbReference type="EMBL" id="CP060715">
    <property type="protein sequence ID" value="QNN61640.1"/>
    <property type="molecule type" value="Genomic_DNA"/>
</dbReference>
<feature type="transmembrane region" description="Helical" evidence="1">
    <location>
        <begin position="17"/>
        <end position="36"/>
    </location>
</feature>
<dbReference type="RefSeq" id="WP_187534839.1">
    <property type="nucleotide sequence ID" value="NZ_CBCSHU010000003.1"/>
</dbReference>
<feature type="transmembrane region" description="Helical" evidence="1">
    <location>
        <begin position="91"/>
        <end position="112"/>
    </location>
</feature>
<feature type="transmembrane region" description="Helical" evidence="1">
    <location>
        <begin position="42"/>
        <end position="59"/>
    </location>
</feature>
<accession>A0A7G9S1B5</accession>
<keyword evidence="1" id="KW-1133">Transmembrane helix</keyword>
<gene>
    <name evidence="2" type="ORF">H9L01_04610</name>
</gene>
<organism evidence="2 3">
    <name type="scientific">Erysipelothrix inopinata</name>
    <dbReference type="NCBI Taxonomy" id="225084"/>
    <lineage>
        <taxon>Bacteria</taxon>
        <taxon>Bacillati</taxon>
        <taxon>Bacillota</taxon>
        <taxon>Erysipelotrichia</taxon>
        <taxon>Erysipelotrichales</taxon>
        <taxon>Erysipelotrichaceae</taxon>
        <taxon>Erysipelothrix</taxon>
    </lineage>
</organism>
<keyword evidence="1" id="KW-0812">Transmembrane</keyword>
<proteinExistence type="predicted"/>
<evidence type="ECO:0000313" key="3">
    <source>
        <dbReference type="Proteomes" id="UP000515928"/>
    </source>
</evidence>
<keyword evidence="1" id="KW-0472">Membrane</keyword>
<protein>
    <recommendedName>
        <fullName evidence="4">DUF975 family protein</fullName>
    </recommendedName>
</protein>
<feature type="transmembrane region" description="Helical" evidence="1">
    <location>
        <begin position="226"/>
        <end position="247"/>
    </location>
</feature>
<feature type="transmembrane region" description="Helical" evidence="1">
    <location>
        <begin position="173"/>
        <end position="193"/>
    </location>
</feature>
<name>A0A7G9S1B5_9FIRM</name>
<dbReference type="Proteomes" id="UP000515928">
    <property type="component" value="Chromosome"/>
</dbReference>
<evidence type="ECO:0000313" key="2">
    <source>
        <dbReference type="EMBL" id="QNN61640.1"/>
    </source>
</evidence>
<evidence type="ECO:0008006" key="4">
    <source>
        <dbReference type="Google" id="ProtNLM"/>
    </source>
</evidence>
<reference evidence="2 3" key="1">
    <citation type="submission" date="2020-08" db="EMBL/GenBank/DDBJ databases">
        <title>Genome sequence of Erysipelothrix inopinata DSM 15511T.</title>
        <authorList>
            <person name="Hyun D.-W."/>
            <person name="Bae J.-W."/>
        </authorList>
    </citation>
    <scope>NUCLEOTIDE SEQUENCE [LARGE SCALE GENOMIC DNA]</scope>
    <source>
        <strain evidence="2 3">DSM 15511</strain>
    </source>
</reference>
<feature type="transmembrane region" description="Helical" evidence="1">
    <location>
        <begin position="118"/>
        <end position="140"/>
    </location>
</feature>
<dbReference type="AlphaFoldDB" id="A0A7G9S1B5"/>
<evidence type="ECO:0000256" key="1">
    <source>
        <dbReference type="SAM" id="Phobius"/>
    </source>
</evidence>
<sequence>MGTIKELSRETVRDNRLIVLVGTLGYASVTALISGIFQVINLWWIGIIPMTLCVYAYLYKIHELSLKMVKHQEITITMFFEKPFGSKKTTIVFLGYIIWALITAATLFLITIVPKMGILLLILIFCMLVFGNEVSNFVMLQDDLDEGILKSYKQAINSVLTNRSLFGHNMLRSFTAMVQGVILVVCTNVFVYGPQIQKALQLDVSTSESTIRMIFSSPLSSFVQTVGIQVVILYILFISTIVTTTYAKQKQIIKLH</sequence>
<dbReference type="KEGG" id="eio:H9L01_04610"/>